<dbReference type="InterPro" id="IPR003362">
    <property type="entry name" value="Bact_transf"/>
</dbReference>
<keyword evidence="2" id="KW-0472">Membrane</keyword>
<accession>A0ABV6SYN9</accession>
<evidence type="ECO:0000259" key="3">
    <source>
        <dbReference type="Pfam" id="PF02397"/>
    </source>
</evidence>
<evidence type="ECO:0000313" key="5">
    <source>
        <dbReference type="Proteomes" id="UP001589898"/>
    </source>
</evidence>
<comment type="similarity">
    <text evidence="1">Belongs to the bacterial sugar transferase family.</text>
</comment>
<keyword evidence="2" id="KW-0812">Transmembrane</keyword>
<proteinExistence type="inferred from homology"/>
<gene>
    <name evidence="4" type="ORF">ACFFFU_12580</name>
</gene>
<name>A0ABV6SYN9_9GAMM</name>
<evidence type="ECO:0000256" key="1">
    <source>
        <dbReference type="ARBA" id="ARBA00006464"/>
    </source>
</evidence>
<protein>
    <submittedName>
        <fullName evidence="4">Sugar transferase</fullName>
        <ecNumber evidence="4">2.7.8.-</ecNumber>
    </submittedName>
</protein>
<feature type="transmembrane region" description="Helical" evidence="2">
    <location>
        <begin position="7"/>
        <end position="28"/>
    </location>
</feature>
<dbReference type="RefSeq" id="WP_189495383.1">
    <property type="nucleotide sequence ID" value="NZ_BMZT01000003.1"/>
</dbReference>
<dbReference type="EMBL" id="JBHLTF010000032">
    <property type="protein sequence ID" value="MFC0718570.1"/>
    <property type="molecule type" value="Genomic_DNA"/>
</dbReference>
<evidence type="ECO:0000313" key="4">
    <source>
        <dbReference type="EMBL" id="MFC0718570.1"/>
    </source>
</evidence>
<dbReference type="PANTHER" id="PTHR30576">
    <property type="entry name" value="COLANIC BIOSYNTHESIS UDP-GLUCOSE LIPID CARRIER TRANSFERASE"/>
    <property type="match status" value="1"/>
</dbReference>
<keyword evidence="4" id="KW-0808">Transferase</keyword>
<dbReference type="PANTHER" id="PTHR30576:SF20">
    <property type="entry name" value="QUINOVOSAMINEPHOSPHOTRANSFERAE-RELATED"/>
    <property type="match status" value="1"/>
</dbReference>
<comment type="caution">
    <text evidence="4">The sequence shown here is derived from an EMBL/GenBank/DDBJ whole genome shotgun (WGS) entry which is preliminary data.</text>
</comment>
<reference evidence="4 5" key="1">
    <citation type="submission" date="2024-09" db="EMBL/GenBank/DDBJ databases">
        <authorList>
            <person name="Sun Q."/>
            <person name="Mori K."/>
        </authorList>
    </citation>
    <scope>NUCLEOTIDE SEQUENCE [LARGE SCALE GENOMIC DNA]</scope>
    <source>
        <strain evidence="4 5">KCTC 52403</strain>
    </source>
</reference>
<dbReference type="Proteomes" id="UP001589898">
    <property type="component" value="Unassembled WGS sequence"/>
</dbReference>
<dbReference type="EC" id="2.7.8.-" evidence="4"/>
<dbReference type="Pfam" id="PF02397">
    <property type="entry name" value="Bac_transf"/>
    <property type="match status" value="1"/>
</dbReference>
<evidence type="ECO:0000256" key="2">
    <source>
        <dbReference type="SAM" id="Phobius"/>
    </source>
</evidence>
<organism evidence="4 5">
    <name type="scientific">Luteimonas padinae</name>
    <dbReference type="NCBI Taxonomy" id="1714359"/>
    <lineage>
        <taxon>Bacteria</taxon>
        <taxon>Pseudomonadati</taxon>
        <taxon>Pseudomonadota</taxon>
        <taxon>Gammaproteobacteria</taxon>
        <taxon>Lysobacterales</taxon>
        <taxon>Lysobacteraceae</taxon>
        <taxon>Luteimonas</taxon>
    </lineage>
</organism>
<keyword evidence="2" id="KW-1133">Transmembrane helix</keyword>
<dbReference type="GO" id="GO:0016740">
    <property type="term" value="F:transferase activity"/>
    <property type="evidence" value="ECO:0007669"/>
    <property type="project" value="UniProtKB-KW"/>
</dbReference>
<keyword evidence="5" id="KW-1185">Reference proteome</keyword>
<sequence length="240" mass="26053">MQRLLDIVFSGLALLVLSPLLVPIAIILRLTGEGEVFYVQQRIGQGGGTFGLYKFATMLKNSPSLGTGTVTVKNDPRVLPIGRFLRKTKINELPQLLNIFKGEMSIVGPRPQTQRCFDAFPARSQAEIIKVRPGLSGVGSIVFRDEEELMHASAEPERFYDEVIMPYKGALEEWYVANQGLGTYLKCIVLTAWVVLVPGSTVFWRVFRGLPMPPPELVAAGGAVGAPATAPLPATAAATE</sequence>
<feature type="domain" description="Bacterial sugar transferase" evidence="3">
    <location>
        <begin position="3"/>
        <end position="196"/>
    </location>
</feature>